<evidence type="ECO:0000313" key="3">
    <source>
        <dbReference type="Proteomes" id="UP001244011"/>
    </source>
</evidence>
<proteinExistence type="predicted"/>
<dbReference type="Proteomes" id="UP001244011">
    <property type="component" value="Unassembled WGS sequence"/>
</dbReference>
<keyword evidence="3" id="KW-1185">Reference proteome</keyword>
<name>A0AAJ0FHI4_9PEZI</name>
<dbReference type="PROSITE" id="PS50097">
    <property type="entry name" value="BTB"/>
    <property type="match status" value="1"/>
</dbReference>
<organism evidence="2 3">
    <name type="scientific">Phialemonium atrogriseum</name>
    <dbReference type="NCBI Taxonomy" id="1093897"/>
    <lineage>
        <taxon>Eukaryota</taxon>
        <taxon>Fungi</taxon>
        <taxon>Dikarya</taxon>
        <taxon>Ascomycota</taxon>
        <taxon>Pezizomycotina</taxon>
        <taxon>Sordariomycetes</taxon>
        <taxon>Sordariomycetidae</taxon>
        <taxon>Cephalothecales</taxon>
        <taxon>Cephalothecaceae</taxon>
        <taxon>Phialemonium</taxon>
    </lineage>
</organism>
<dbReference type="EMBL" id="MU839041">
    <property type="protein sequence ID" value="KAK1762209.1"/>
    <property type="molecule type" value="Genomic_DNA"/>
</dbReference>
<dbReference type="CDD" id="cd18186">
    <property type="entry name" value="BTB_POZ_ZBTB_KLHL-like"/>
    <property type="match status" value="1"/>
</dbReference>
<evidence type="ECO:0000313" key="2">
    <source>
        <dbReference type="EMBL" id="KAK1762209.1"/>
    </source>
</evidence>
<dbReference type="PANTHER" id="PTHR47843">
    <property type="entry name" value="BTB DOMAIN-CONTAINING PROTEIN-RELATED"/>
    <property type="match status" value="1"/>
</dbReference>
<dbReference type="Pfam" id="PF00651">
    <property type="entry name" value="BTB"/>
    <property type="match status" value="1"/>
</dbReference>
<dbReference type="InterPro" id="IPR000210">
    <property type="entry name" value="BTB/POZ_dom"/>
</dbReference>
<reference evidence="2" key="1">
    <citation type="submission" date="2023-06" db="EMBL/GenBank/DDBJ databases">
        <title>Genome-scale phylogeny and comparative genomics of the fungal order Sordariales.</title>
        <authorList>
            <consortium name="Lawrence Berkeley National Laboratory"/>
            <person name="Hensen N."/>
            <person name="Bonometti L."/>
            <person name="Westerberg I."/>
            <person name="Brannstrom I.O."/>
            <person name="Guillou S."/>
            <person name="Cros-Aarteil S."/>
            <person name="Calhoun S."/>
            <person name="Haridas S."/>
            <person name="Kuo A."/>
            <person name="Mondo S."/>
            <person name="Pangilinan J."/>
            <person name="Riley R."/>
            <person name="Labutti K."/>
            <person name="Andreopoulos B."/>
            <person name="Lipzen A."/>
            <person name="Chen C."/>
            <person name="Yanf M."/>
            <person name="Daum C."/>
            <person name="Ng V."/>
            <person name="Clum A."/>
            <person name="Steindorff A."/>
            <person name="Ohm R."/>
            <person name="Martin F."/>
            <person name="Silar P."/>
            <person name="Natvig D."/>
            <person name="Lalanne C."/>
            <person name="Gautier V."/>
            <person name="Ament-Velasquez S.L."/>
            <person name="Kruys A."/>
            <person name="Hutchinson M.I."/>
            <person name="Powell A.J."/>
            <person name="Barry K."/>
            <person name="Miller A.N."/>
            <person name="Grigoriev I.V."/>
            <person name="Debuchy R."/>
            <person name="Gladieux P."/>
            <person name="Thoren M.H."/>
            <person name="Johannesson H."/>
        </authorList>
    </citation>
    <scope>NUCLEOTIDE SEQUENCE</scope>
    <source>
        <strain evidence="2">8032-3</strain>
    </source>
</reference>
<dbReference type="AlphaFoldDB" id="A0AAJ0FHI4"/>
<dbReference type="PANTHER" id="PTHR47843:SF5">
    <property type="entry name" value="BTB_POZ DOMAIN PROTEIN"/>
    <property type="match status" value="1"/>
</dbReference>
<dbReference type="Gene3D" id="3.30.710.10">
    <property type="entry name" value="Potassium Channel Kv1.1, Chain A"/>
    <property type="match status" value="1"/>
</dbReference>
<dbReference type="InterPro" id="IPR011333">
    <property type="entry name" value="SKP1/BTB/POZ_sf"/>
</dbReference>
<dbReference type="SMART" id="SM00225">
    <property type="entry name" value="BTB"/>
    <property type="match status" value="1"/>
</dbReference>
<sequence>MESKLCRKLVKGLLSTRDYSGCTIVCGSDQHLVHKAIICPQSPFFKAAFAHDMKENATGTVNLEEDDPEVVKTMVYYFYHNDYQAPPRNSGCESNNNSIGTVQPPGPNLLHHSRVYALAEKYGIPSLKVLAVKKFTDETNHWRKHEDFAKAAREIYTATPDHDRGMRDAVVDTIRVYRDLLDDDDIESVLRDTRLAYDLVIDLRDDPEY</sequence>
<dbReference type="RefSeq" id="XP_060278422.1">
    <property type="nucleotide sequence ID" value="XM_060432135.1"/>
</dbReference>
<feature type="domain" description="BTB" evidence="1">
    <location>
        <begin position="20"/>
        <end position="87"/>
    </location>
</feature>
<comment type="caution">
    <text evidence="2">The sequence shown here is derived from an EMBL/GenBank/DDBJ whole genome shotgun (WGS) entry which is preliminary data.</text>
</comment>
<evidence type="ECO:0000259" key="1">
    <source>
        <dbReference type="PROSITE" id="PS50097"/>
    </source>
</evidence>
<dbReference type="GeneID" id="85315322"/>
<protein>
    <recommendedName>
        <fullName evidence="1">BTB domain-containing protein</fullName>
    </recommendedName>
</protein>
<dbReference type="SUPFAM" id="SSF54695">
    <property type="entry name" value="POZ domain"/>
    <property type="match status" value="1"/>
</dbReference>
<gene>
    <name evidence="2" type="ORF">QBC33DRAFT_602032</name>
</gene>
<accession>A0AAJ0FHI4</accession>